<evidence type="ECO:0000259" key="1">
    <source>
        <dbReference type="Pfam" id="PF13577"/>
    </source>
</evidence>
<dbReference type="InterPro" id="IPR032710">
    <property type="entry name" value="NTF2-like_dom_sf"/>
</dbReference>
<dbReference type="Pfam" id="PF13577">
    <property type="entry name" value="SnoaL_4"/>
    <property type="match status" value="1"/>
</dbReference>
<dbReference type="InterPro" id="IPR037401">
    <property type="entry name" value="SnoaL-like"/>
</dbReference>
<dbReference type="Proteomes" id="UP001595957">
    <property type="component" value="Unassembled WGS sequence"/>
</dbReference>
<reference evidence="3" key="1">
    <citation type="journal article" date="2019" name="Int. J. Syst. Evol. Microbiol.">
        <title>The Global Catalogue of Microorganisms (GCM) 10K type strain sequencing project: providing services to taxonomists for standard genome sequencing and annotation.</title>
        <authorList>
            <consortium name="The Broad Institute Genomics Platform"/>
            <consortium name="The Broad Institute Genome Sequencing Center for Infectious Disease"/>
            <person name="Wu L."/>
            <person name="Ma J."/>
        </authorList>
    </citation>
    <scope>NUCLEOTIDE SEQUENCE [LARGE SCALE GENOMIC DNA]</scope>
    <source>
        <strain evidence="3">NBRC 103632</strain>
    </source>
</reference>
<feature type="domain" description="SnoaL-like" evidence="1">
    <location>
        <begin position="5"/>
        <end position="126"/>
    </location>
</feature>
<keyword evidence="3" id="KW-1185">Reference proteome</keyword>
<proteinExistence type="predicted"/>
<organism evidence="2 3">
    <name type="scientific">Sphingobium tyrosinilyticum</name>
    <dbReference type="NCBI Taxonomy" id="2715436"/>
    <lineage>
        <taxon>Bacteria</taxon>
        <taxon>Pseudomonadati</taxon>
        <taxon>Pseudomonadota</taxon>
        <taxon>Alphaproteobacteria</taxon>
        <taxon>Sphingomonadales</taxon>
        <taxon>Sphingomonadaceae</taxon>
        <taxon>Sphingobium</taxon>
    </lineage>
</organism>
<gene>
    <name evidence="2" type="ORF">ACFO3E_11005</name>
</gene>
<accession>A0ABV9EYN8</accession>
<name>A0ABV9EYN8_9SPHN</name>
<dbReference type="EMBL" id="JBHSFZ010000024">
    <property type="protein sequence ID" value="MFC4594711.1"/>
    <property type="molecule type" value="Genomic_DNA"/>
</dbReference>
<dbReference type="Gene3D" id="3.10.450.50">
    <property type="match status" value="1"/>
</dbReference>
<evidence type="ECO:0000313" key="2">
    <source>
        <dbReference type="EMBL" id="MFC4594711.1"/>
    </source>
</evidence>
<dbReference type="RefSeq" id="WP_380804707.1">
    <property type="nucleotide sequence ID" value="NZ_JBHSFZ010000024.1"/>
</dbReference>
<protein>
    <submittedName>
        <fullName evidence="2">Nuclear transport factor 2 family protein</fullName>
    </submittedName>
</protein>
<dbReference type="CDD" id="cd00531">
    <property type="entry name" value="NTF2_like"/>
    <property type="match status" value="1"/>
</dbReference>
<sequence>MLSFDDRFALQELVNRYPYHIDLWQLDAWAGLFTADGVLDESPMGMGSYQGQRAIAAYGAKLEADVLHVVHLMMNHLILHSAGDTASGSVFALVEANTRSSGHARYYIRYEDSYVRTAEGWRFAKRVVLPMFPPQTGLS</sequence>
<comment type="caution">
    <text evidence="2">The sequence shown here is derived from an EMBL/GenBank/DDBJ whole genome shotgun (WGS) entry which is preliminary data.</text>
</comment>
<dbReference type="SUPFAM" id="SSF54427">
    <property type="entry name" value="NTF2-like"/>
    <property type="match status" value="1"/>
</dbReference>
<evidence type="ECO:0000313" key="3">
    <source>
        <dbReference type="Proteomes" id="UP001595957"/>
    </source>
</evidence>